<evidence type="ECO:0000313" key="1">
    <source>
        <dbReference type="EMBL" id="KAH0467552.1"/>
    </source>
</evidence>
<dbReference type="AlphaFoldDB" id="A0AAV7HI01"/>
<reference evidence="1 2" key="1">
    <citation type="journal article" date="2021" name="Hortic Res">
        <title>Chromosome-scale assembly of the Dendrobium chrysotoxum genome enhances the understanding of orchid evolution.</title>
        <authorList>
            <person name="Zhang Y."/>
            <person name="Zhang G.Q."/>
            <person name="Zhang D."/>
            <person name="Liu X.D."/>
            <person name="Xu X.Y."/>
            <person name="Sun W.H."/>
            <person name="Yu X."/>
            <person name="Zhu X."/>
            <person name="Wang Z.W."/>
            <person name="Zhao X."/>
            <person name="Zhong W.Y."/>
            <person name="Chen H."/>
            <person name="Yin W.L."/>
            <person name="Huang T."/>
            <person name="Niu S.C."/>
            <person name="Liu Z.J."/>
        </authorList>
    </citation>
    <scope>NUCLEOTIDE SEQUENCE [LARGE SCALE GENOMIC DNA]</scope>
    <source>
        <strain evidence="1">Lindl</strain>
    </source>
</reference>
<proteinExistence type="predicted"/>
<sequence>MVDHLKDNIHRINEQEAVEDEDMNEEISSSVNMIELFSKKGKGERNKEVMIDESKKLAQKLVKVEKSSI</sequence>
<accession>A0AAV7HI01</accession>
<organism evidence="1 2">
    <name type="scientific">Dendrobium chrysotoxum</name>
    <name type="common">Orchid</name>
    <dbReference type="NCBI Taxonomy" id="161865"/>
    <lineage>
        <taxon>Eukaryota</taxon>
        <taxon>Viridiplantae</taxon>
        <taxon>Streptophyta</taxon>
        <taxon>Embryophyta</taxon>
        <taxon>Tracheophyta</taxon>
        <taxon>Spermatophyta</taxon>
        <taxon>Magnoliopsida</taxon>
        <taxon>Liliopsida</taxon>
        <taxon>Asparagales</taxon>
        <taxon>Orchidaceae</taxon>
        <taxon>Epidendroideae</taxon>
        <taxon>Malaxideae</taxon>
        <taxon>Dendrobiinae</taxon>
        <taxon>Dendrobium</taxon>
    </lineage>
</organism>
<comment type="caution">
    <text evidence="1">The sequence shown here is derived from an EMBL/GenBank/DDBJ whole genome shotgun (WGS) entry which is preliminary data.</text>
</comment>
<name>A0AAV7HI01_DENCH</name>
<protein>
    <submittedName>
        <fullName evidence="1">Uncharacterized protein</fullName>
    </submittedName>
</protein>
<dbReference type="EMBL" id="JAGFBR010000004">
    <property type="protein sequence ID" value="KAH0467552.1"/>
    <property type="molecule type" value="Genomic_DNA"/>
</dbReference>
<gene>
    <name evidence="1" type="ORF">IEQ34_002585</name>
</gene>
<keyword evidence="2" id="KW-1185">Reference proteome</keyword>
<evidence type="ECO:0000313" key="2">
    <source>
        <dbReference type="Proteomes" id="UP000775213"/>
    </source>
</evidence>
<dbReference type="Proteomes" id="UP000775213">
    <property type="component" value="Unassembled WGS sequence"/>
</dbReference>